<dbReference type="InterPro" id="IPR051061">
    <property type="entry name" value="Zinc_finger_trans_reg"/>
</dbReference>
<sequence>MESVYVCLNCTDPTTRDEDVFATSQINDEVTFAKIIATVFIPTFPHCVPADNRDGWSLCPTCASILTQLYKNFQDFVNLTKEEGLLYGAYFDKKTQTKVLKSSPNPHLISPHDPGSEERLTNPEIYMDTSIVKSEPVEDSWETFIHEDEDPLQFDSDAFVKNVVINPEKVKRKRGRPPKTKVSQPKPKPPIIPGKRTPGRPRKVIKDEIDKNYEINEESCPASSNEDGNSSQNRIRACRVVKRVKVYDSSEDEEDHPDQSSHTSEWENSSQSQDSSWSDDEETNELENYTSKTNPSSPSSRPNSKRHPGRPTKYETTIINSTKLFKCPIPGCFKTAKTSSNISIHVRCVHRREKPFRCPTCSKGFFAQSSFRRHVAAYHPEDVDTFPPSNKPTRRPRTKHVPLAPPVPRKKRGRRPDYESQLVDGTLLYKCPIPGCSKTAKLASNITIHVRCVHELERPFKCGDCGKRFFARTSLRLHATKFHSSTDQPVRPVTPTRYPCEHPGCGRSFPFPSYLAIHRFDHAPPEEFPFSCDICGARFKRASGLKDHMPRHSEQREWMCEVCGGAFKSRMALQKHRKTKHSEAEVRTCEICGKRLSNPFNLRVHIKSVHEGVKRERKKDKEEGVGDKWRGDVGEEDDKSGDLDRVF</sequence>
<dbReference type="InterPro" id="IPR017956">
    <property type="entry name" value="AT_hook_DNA-bd_motif"/>
</dbReference>
<keyword evidence="7" id="KW-0804">Transcription</keyword>
<evidence type="ECO:0000256" key="4">
    <source>
        <dbReference type="ARBA" id="ARBA00022771"/>
    </source>
</evidence>
<keyword evidence="6" id="KW-0805">Transcription regulation</keyword>
<name>A0A226DQE5_FOLCA</name>
<evidence type="ECO:0000259" key="11">
    <source>
        <dbReference type="PROSITE" id="PS50157"/>
    </source>
</evidence>
<dbReference type="GO" id="GO:0006357">
    <property type="term" value="P:regulation of transcription by RNA polymerase II"/>
    <property type="evidence" value="ECO:0007669"/>
    <property type="project" value="TreeGrafter"/>
</dbReference>
<keyword evidence="4 9" id="KW-0863">Zinc-finger</keyword>
<organism evidence="12 13">
    <name type="scientific">Folsomia candida</name>
    <name type="common">Springtail</name>
    <dbReference type="NCBI Taxonomy" id="158441"/>
    <lineage>
        <taxon>Eukaryota</taxon>
        <taxon>Metazoa</taxon>
        <taxon>Ecdysozoa</taxon>
        <taxon>Arthropoda</taxon>
        <taxon>Hexapoda</taxon>
        <taxon>Collembola</taxon>
        <taxon>Entomobryomorpha</taxon>
        <taxon>Isotomoidea</taxon>
        <taxon>Isotomidae</taxon>
        <taxon>Proisotominae</taxon>
        <taxon>Folsomia</taxon>
    </lineage>
</organism>
<dbReference type="GO" id="GO:0003677">
    <property type="term" value="F:DNA binding"/>
    <property type="evidence" value="ECO:0007669"/>
    <property type="project" value="InterPro"/>
</dbReference>
<feature type="domain" description="C2H2-type" evidence="11">
    <location>
        <begin position="587"/>
        <end position="615"/>
    </location>
</feature>
<feature type="domain" description="C2H2-type" evidence="11">
    <location>
        <begin position="356"/>
        <end position="384"/>
    </location>
</feature>
<evidence type="ECO:0000256" key="3">
    <source>
        <dbReference type="ARBA" id="ARBA00022737"/>
    </source>
</evidence>
<reference evidence="12 13" key="1">
    <citation type="submission" date="2015-12" db="EMBL/GenBank/DDBJ databases">
        <title>The genome of Folsomia candida.</title>
        <authorList>
            <person name="Faddeeva A."/>
            <person name="Derks M.F."/>
            <person name="Anvar Y."/>
            <person name="Smit S."/>
            <person name="Van Straalen N."/>
            <person name="Roelofs D."/>
        </authorList>
    </citation>
    <scope>NUCLEOTIDE SEQUENCE [LARGE SCALE GENOMIC DNA]</scope>
    <source>
        <strain evidence="12 13">VU population</strain>
        <tissue evidence="12">Whole body</tissue>
    </source>
</reference>
<dbReference type="InterPro" id="IPR013087">
    <property type="entry name" value="Znf_C2H2_type"/>
</dbReference>
<keyword evidence="5" id="KW-0862">Zinc</keyword>
<feature type="region of interest" description="Disordered" evidence="10">
    <location>
        <begin position="247"/>
        <end position="317"/>
    </location>
</feature>
<feature type="domain" description="C2H2-type" evidence="11">
    <location>
        <begin position="325"/>
        <end position="355"/>
    </location>
</feature>
<dbReference type="FunFam" id="3.30.160.60:FF:000100">
    <property type="entry name" value="Zinc finger 45-like"/>
    <property type="match status" value="1"/>
</dbReference>
<dbReference type="GO" id="GO:0005634">
    <property type="term" value="C:nucleus"/>
    <property type="evidence" value="ECO:0007669"/>
    <property type="project" value="UniProtKB-SubCell"/>
</dbReference>
<evidence type="ECO:0000313" key="13">
    <source>
        <dbReference type="Proteomes" id="UP000198287"/>
    </source>
</evidence>
<comment type="caution">
    <text evidence="12">The sequence shown here is derived from an EMBL/GenBank/DDBJ whole genome shotgun (WGS) entry which is preliminary data.</text>
</comment>
<dbReference type="Proteomes" id="UP000198287">
    <property type="component" value="Unassembled WGS sequence"/>
</dbReference>
<evidence type="ECO:0000256" key="7">
    <source>
        <dbReference type="ARBA" id="ARBA00023163"/>
    </source>
</evidence>
<dbReference type="PROSITE" id="PS00028">
    <property type="entry name" value="ZINC_FINGER_C2H2_1"/>
    <property type="match status" value="6"/>
</dbReference>
<feature type="compositionally biased region" description="Low complexity" evidence="10">
    <location>
        <begin position="266"/>
        <end position="276"/>
    </location>
</feature>
<dbReference type="PANTHER" id="PTHR46179:SF13">
    <property type="entry name" value="C2H2-TYPE DOMAIN-CONTAINING PROTEIN"/>
    <property type="match status" value="1"/>
</dbReference>
<dbReference type="InterPro" id="IPR036236">
    <property type="entry name" value="Znf_C2H2_sf"/>
</dbReference>
<evidence type="ECO:0000256" key="10">
    <source>
        <dbReference type="SAM" id="MobiDB-lite"/>
    </source>
</evidence>
<gene>
    <name evidence="12" type="ORF">Fcan01_17698</name>
</gene>
<dbReference type="PANTHER" id="PTHR46179">
    <property type="entry name" value="ZINC FINGER PROTEIN"/>
    <property type="match status" value="1"/>
</dbReference>
<dbReference type="EMBL" id="LNIX01000013">
    <property type="protein sequence ID" value="OXA47433.1"/>
    <property type="molecule type" value="Genomic_DNA"/>
</dbReference>
<keyword evidence="2" id="KW-0479">Metal-binding</keyword>
<dbReference type="AlphaFoldDB" id="A0A226DQE5"/>
<evidence type="ECO:0000256" key="2">
    <source>
        <dbReference type="ARBA" id="ARBA00022723"/>
    </source>
</evidence>
<feature type="compositionally biased region" description="Basic residues" evidence="10">
    <location>
        <begin position="170"/>
        <end position="179"/>
    </location>
</feature>
<dbReference type="PROSITE" id="PS50157">
    <property type="entry name" value="ZINC_FINGER_C2H2_2"/>
    <property type="match status" value="8"/>
</dbReference>
<dbReference type="SMART" id="SM00384">
    <property type="entry name" value="AT_hook"/>
    <property type="match status" value="3"/>
</dbReference>
<feature type="compositionally biased region" description="Basic and acidic residues" evidence="10">
    <location>
        <begin position="611"/>
        <end position="633"/>
    </location>
</feature>
<dbReference type="SMART" id="SM00355">
    <property type="entry name" value="ZnF_C2H2"/>
    <property type="match status" value="8"/>
</dbReference>
<feature type="domain" description="C2H2-type" evidence="11">
    <location>
        <begin position="558"/>
        <end position="586"/>
    </location>
</feature>
<feature type="region of interest" description="Disordered" evidence="10">
    <location>
        <begin position="382"/>
        <end position="417"/>
    </location>
</feature>
<comment type="subcellular location">
    <subcellularLocation>
        <location evidence="1">Nucleus</location>
    </subcellularLocation>
</comment>
<evidence type="ECO:0000256" key="9">
    <source>
        <dbReference type="PROSITE-ProRule" id="PRU00042"/>
    </source>
</evidence>
<feature type="domain" description="C2H2-type" evidence="11">
    <location>
        <begin position="429"/>
        <end position="459"/>
    </location>
</feature>
<evidence type="ECO:0000313" key="12">
    <source>
        <dbReference type="EMBL" id="OXA47433.1"/>
    </source>
</evidence>
<dbReference type="FunFam" id="3.30.160.60:FF:000446">
    <property type="entry name" value="Zinc finger protein"/>
    <property type="match status" value="1"/>
</dbReference>
<evidence type="ECO:0000256" key="1">
    <source>
        <dbReference type="ARBA" id="ARBA00004123"/>
    </source>
</evidence>
<feature type="domain" description="C2H2-type" evidence="11">
    <location>
        <begin position="498"/>
        <end position="527"/>
    </location>
</feature>
<keyword evidence="13" id="KW-1185">Reference proteome</keyword>
<feature type="region of interest" description="Disordered" evidence="10">
    <location>
        <begin position="101"/>
        <end position="120"/>
    </location>
</feature>
<dbReference type="OrthoDB" id="3565419at2759"/>
<dbReference type="SUPFAM" id="SSF57667">
    <property type="entry name" value="beta-beta-alpha zinc fingers"/>
    <property type="match status" value="5"/>
</dbReference>
<proteinExistence type="predicted"/>
<accession>A0A226DQE5</accession>
<keyword evidence="8" id="KW-0539">Nucleus</keyword>
<feature type="domain" description="C2H2-type" evidence="11">
    <location>
        <begin position="530"/>
        <end position="557"/>
    </location>
</feature>
<dbReference type="GO" id="GO:0008270">
    <property type="term" value="F:zinc ion binding"/>
    <property type="evidence" value="ECO:0007669"/>
    <property type="project" value="UniProtKB-KW"/>
</dbReference>
<dbReference type="PRINTS" id="PR00929">
    <property type="entry name" value="ATHOOK"/>
</dbReference>
<evidence type="ECO:0000256" key="8">
    <source>
        <dbReference type="ARBA" id="ARBA00023242"/>
    </source>
</evidence>
<feature type="region of interest" description="Disordered" evidence="10">
    <location>
        <begin position="611"/>
        <end position="647"/>
    </location>
</feature>
<feature type="compositionally biased region" description="Low complexity" evidence="10">
    <location>
        <begin position="290"/>
        <end position="302"/>
    </location>
</feature>
<protein>
    <recommendedName>
        <fullName evidence="11">C2H2-type domain-containing protein</fullName>
    </recommendedName>
</protein>
<feature type="region of interest" description="Disordered" evidence="10">
    <location>
        <begin position="167"/>
        <end position="208"/>
    </location>
</feature>
<dbReference type="Gene3D" id="3.30.160.60">
    <property type="entry name" value="Classic Zinc Finger"/>
    <property type="match status" value="5"/>
</dbReference>
<feature type="domain" description="C2H2-type" evidence="11">
    <location>
        <begin position="460"/>
        <end position="488"/>
    </location>
</feature>
<evidence type="ECO:0000256" key="6">
    <source>
        <dbReference type="ARBA" id="ARBA00023015"/>
    </source>
</evidence>
<keyword evidence="3" id="KW-0677">Repeat</keyword>
<dbReference type="Pfam" id="PF00096">
    <property type="entry name" value="zf-C2H2"/>
    <property type="match status" value="3"/>
</dbReference>
<evidence type="ECO:0000256" key="5">
    <source>
        <dbReference type="ARBA" id="ARBA00022833"/>
    </source>
</evidence>